<dbReference type="InterPro" id="IPR012334">
    <property type="entry name" value="Pectin_lyas_fold"/>
</dbReference>
<dbReference type="Pfam" id="PF07602">
    <property type="entry name" value="DUF1565"/>
    <property type="match status" value="1"/>
</dbReference>
<reference evidence="3" key="1">
    <citation type="submission" date="2018-05" db="EMBL/GenBank/DDBJ databases">
        <title>Leptospira yasudae sp. nov. and Leptospira stimsonii sp. nov., two pathogenic species of the genus Leptospira isolated from environmental sources.</title>
        <authorList>
            <person name="Casanovas-Massana A."/>
            <person name="Hamond C."/>
            <person name="Santos L.A."/>
            <person name="Hacker K.P."/>
            <person name="Balassiano I."/>
            <person name="Medeiros M.A."/>
            <person name="Reis M.G."/>
            <person name="Ko A.I."/>
            <person name="Wunder E.A."/>
        </authorList>
    </citation>
    <scope>NUCLEOTIDE SEQUENCE [LARGE SCALE GENOMIC DNA]</scope>
    <source>
        <strain evidence="3">B21</strain>
    </source>
</reference>
<evidence type="ECO:0000313" key="3">
    <source>
        <dbReference type="Proteomes" id="UP000285569"/>
    </source>
</evidence>
<feature type="domain" description="DUF1565" evidence="1">
    <location>
        <begin position="65"/>
        <end position="332"/>
    </location>
</feature>
<dbReference type="EMBL" id="QHCR01000011">
    <property type="protein sequence ID" value="RHX77855.1"/>
    <property type="molecule type" value="Genomic_DNA"/>
</dbReference>
<dbReference type="InterPro" id="IPR011050">
    <property type="entry name" value="Pectin_lyase_fold/virulence"/>
</dbReference>
<evidence type="ECO:0000259" key="1">
    <source>
        <dbReference type="Pfam" id="PF07602"/>
    </source>
</evidence>
<organism evidence="2 3">
    <name type="scientific">Leptospira yasudae</name>
    <dbReference type="NCBI Taxonomy" id="2202201"/>
    <lineage>
        <taxon>Bacteria</taxon>
        <taxon>Pseudomonadati</taxon>
        <taxon>Spirochaetota</taxon>
        <taxon>Spirochaetia</taxon>
        <taxon>Leptospirales</taxon>
        <taxon>Leptospiraceae</taxon>
        <taxon>Leptospira</taxon>
    </lineage>
</organism>
<dbReference type="NCBIfam" id="NF047854">
    <property type="entry name" value="LIC10774_LIC10365_LIC10821_LIC11207_LIC11030_fam"/>
    <property type="match status" value="1"/>
</dbReference>
<accession>A0ABX9LYA7</accession>
<dbReference type="InterPro" id="IPR011459">
    <property type="entry name" value="DUF1565"/>
</dbReference>
<gene>
    <name evidence="2" type="ORF">DLM77_19760</name>
</gene>
<dbReference type="Proteomes" id="UP000285569">
    <property type="component" value="Unassembled WGS sequence"/>
</dbReference>
<reference evidence="2 3" key="2">
    <citation type="journal article" date="2020" name="Int. J. Syst. Evol. Microbiol.">
        <title>Leptospira yasudae sp. nov. and Leptospira stimsonii sp. nov., two new species of the pathogenic group isolated from environmental sources.</title>
        <authorList>
            <person name="Casanovas-Massana A."/>
            <person name="Hamond C."/>
            <person name="Santos L.A."/>
            <person name="de Oliveira D."/>
            <person name="Hacker K.P."/>
            <person name="Balassiano I."/>
            <person name="Costa F."/>
            <person name="Medeiros M.A."/>
            <person name="Reis M.G."/>
            <person name="Ko A.I."/>
            <person name="Wunder E.A."/>
        </authorList>
    </citation>
    <scope>NUCLEOTIDE SEQUENCE [LARGE SCALE GENOMIC DNA]</scope>
    <source>
        <strain evidence="2 3">B21</strain>
    </source>
</reference>
<protein>
    <recommendedName>
        <fullName evidence="1">DUF1565 domain-containing protein</fullName>
    </recommendedName>
</protein>
<name>A0ABX9LYA7_9LEPT</name>
<dbReference type="RefSeq" id="WP_118957753.1">
    <property type="nucleotide sequence ID" value="NZ_QHCR01000011.1"/>
</dbReference>
<keyword evidence="3" id="KW-1185">Reference proteome</keyword>
<dbReference type="PROSITE" id="PS51257">
    <property type="entry name" value="PROKAR_LIPOPROTEIN"/>
    <property type="match status" value="1"/>
</dbReference>
<dbReference type="SUPFAM" id="SSF51126">
    <property type="entry name" value="Pectin lyase-like"/>
    <property type="match status" value="1"/>
</dbReference>
<dbReference type="Gene3D" id="2.160.20.10">
    <property type="entry name" value="Single-stranded right-handed beta-helix, Pectin lyase-like"/>
    <property type="match status" value="1"/>
</dbReference>
<comment type="caution">
    <text evidence="2">The sequence shown here is derived from an EMBL/GenBank/DDBJ whole genome shotgun (WGS) entry which is preliminary data.</text>
</comment>
<sequence>MKQIYFFIAASLLSIGCVGENGESGKTSQMLLAIVNGKQSKIEVNQEQRSSESVITIPTIYVDSISGNDTTNSGTKAAPFRTITKAILASTTNNIKVIAVAPGTYSGAIGETFPITIPQDVNVYGDFNGKGLIGGSSSLYAGPPGTTPKTGVTLISGNGVDNSSGYNNVTLVLRNNSQIAGFKLTNPKPFDNTVYSTTVLLYRAYAAKVGNNTIEGVFGGHGIHIDGYGPNPANYGGHIITGNSFRSNYNGISDYSGSPNKVNKVENNTITQNNIGIKSVYINLDLGQGTTGSVGGNTFSCNIHQDLELGAGVSGQTLYALSNAWDHMPPTTQTGYSGYGADIVNYNNATLVYYAGGTIASDACN</sequence>
<proteinExistence type="predicted"/>
<evidence type="ECO:0000313" key="2">
    <source>
        <dbReference type="EMBL" id="RHX77855.1"/>
    </source>
</evidence>